<dbReference type="EMBL" id="CAMAPB010000019">
    <property type="protein sequence ID" value="CAH9057280.1"/>
    <property type="molecule type" value="Genomic_DNA"/>
</dbReference>
<evidence type="ECO:0000313" key="2">
    <source>
        <dbReference type="Proteomes" id="UP001152447"/>
    </source>
</evidence>
<keyword evidence="2" id="KW-1185">Reference proteome</keyword>
<reference evidence="1" key="1">
    <citation type="submission" date="2022-07" db="EMBL/GenBank/DDBJ databases">
        <authorList>
            <person name="Criscuolo A."/>
        </authorList>
    </citation>
    <scope>NUCLEOTIDE SEQUENCE</scope>
    <source>
        <strain evidence="1">CIP103197</strain>
    </source>
</reference>
<dbReference type="SUPFAM" id="SSF53067">
    <property type="entry name" value="Actin-like ATPase domain"/>
    <property type="match status" value="1"/>
</dbReference>
<evidence type="ECO:0000313" key="1">
    <source>
        <dbReference type="EMBL" id="CAH9057280.1"/>
    </source>
</evidence>
<accession>A0A9W4VZ35</accession>
<dbReference type="AlphaFoldDB" id="A0A9W4VZ35"/>
<dbReference type="Gene3D" id="3.90.640.10">
    <property type="entry name" value="Actin, Chain A, domain 4"/>
    <property type="match status" value="1"/>
</dbReference>
<protein>
    <recommendedName>
        <fullName evidence="3">Molecular chaperone DnaK</fullName>
    </recommendedName>
</protein>
<proteinExistence type="predicted"/>
<organism evidence="1 2">
    <name type="scientific">Pseudoalteromonas haloplanktis</name>
    <name type="common">Alteromonas haloplanktis</name>
    <dbReference type="NCBI Taxonomy" id="228"/>
    <lineage>
        <taxon>Bacteria</taxon>
        <taxon>Pseudomonadati</taxon>
        <taxon>Pseudomonadota</taxon>
        <taxon>Gammaproteobacteria</taxon>
        <taxon>Alteromonadales</taxon>
        <taxon>Pseudoalteromonadaceae</taxon>
        <taxon>Pseudoalteromonas</taxon>
    </lineage>
</organism>
<dbReference type="InterPro" id="IPR043129">
    <property type="entry name" value="ATPase_NBD"/>
</dbReference>
<dbReference type="Gene3D" id="3.30.420.40">
    <property type="match status" value="2"/>
</dbReference>
<comment type="caution">
    <text evidence="1">The sequence shown here is derived from an EMBL/GenBank/DDBJ whole genome shotgun (WGS) entry which is preliminary data.</text>
</comment>
<sequence>MDTKIISQWTLSNKEAQQKGLDGSFDNMVANLDETIQAEIAAFINGQTDNKDKLLLKALNLCFSIVESEFKAARWISFEGDIYLDKNANGCWVIREKDSDGLHKPFPNGAGVNEVTKHIRSTLIDPFNKWKVPKKSVLMCIHQLNEKAPFPSHNNSVSSNYLGSSIRLYSENNYVYGHHSSNSITSNATYNDGVCIPFLAFRSQMTDAKALFIESIYKGLTPVLLNSNVIYQYLIVALNYSNKAAVEQFKDKTKLLEQLIQQKIFNILLLEDFIRADIAPYQEKILEDTELGHWSLWTEELDSDAEQVIDLPTPMVARDPKSSINDGVVAIDFGTKSTVVVYQKDNVNIHPMRIGTGDLSKDIQAHHYENPTIMEFRDLNAFISAYSAKANKPYTRWQDLTISHTAKNALEGTDSSKFNTFLDEIKQWAGDKNRKLKVVGQQGKVIDLPPFLELTEDDFNPIEIYAYYLGLYINNLNNGIFMDYILSFPVTYEMPVRDKIIESFERGIKKSLPSELGADAIEQLTVTKGASEPAAYALTAFKAHNFDPVDDERIFYGVFDFGGGTTDFDFGIFREAQGVKERRFDYVIEHFGAGGDRFLGGENLLELLAFEVFKKNRVALLEAGIQFEKHPEKDAFAGSEQLLSYSQEAKNNTKKLCIALRPFWEEHDDFSIDSSSSLSITLTDSRGIQHSAFSLDVDEEELRQLLSDRIERGVENFFDALRLAFSHSEAQLSGIENVNIFLAGNSSQSSYVTALFEKHIALQDEEIGSEGQSHFKLFAPLGADKTNIEKPTGKTGVAFGLIESREGGNIKVIDRNVSGEDIRFKYYLGENRKGKFKPIVDRENKFNEWVEFIDAGYQKFELYYSEQPTSSTGKVLASDDSIKKKSIKLDLTDDEAMVYIKIISPTQIEYVIADEQGIKNNIYLNEPQSIEL</sequence>
<name>A0A9W4VZ35_PSEHA</name>
<dbReference type="RefSeq" id="WP_262976576.1">
    <property type="nucleotide sequence ID" value="NZ_CAMAPB010000019.1"/>
</dbReference>
<gene>
    <name evidence="1" type="ORF">PSEHALCIP103_01624</name>
</gene>
<dbReference type="Proteomes" id="UP001152447">
    <property type="component" value="Unassembled WGS sequence"/>
</dbReference>
<evidence type="ECO:0008006" key="3">
    <source>
        <dbReference type="Google" id="ProtNLM"/>
    </source>
</evidence>